<dbReference type="CDD" id="cd09971">
    <property type="entry name" value="SdiA-regulated"/>
    <property type="match status" value="1"/>
</dbReference>
<keyword evidence="6" id="KW-1185">Reference proteome</keyword>
<keyword evidence="4" id="KW-0812">Transmembrane</keyword>
<reference evidence="5 6" key="1">
    <citation type="submission" date="2023-12" db="EMBL/GenBank/DDBJ databases">
        <title>Pseudomonas machongensis sp. nov., isolated from wilted pepper plants (Capsicum annuum).</title>
        <authorList>
            <person name="Qiu M."/>
            <person name="Li Y."/>
            <person name="Liu Q."/>
            <person name="Zhang X."/>
            <person name="Huang Y."/>
            <person name="Guo R."/>
            <person name="Hu M."/>
            <person name="Zhou J."/>
            <person name="Zhou X."/>
        </authorList>
    </citation>
    <scope>NUCLEOTIDE SEQUENCE [LARGE SCALE GENOMIC DNA]</scope>
    <source>
        <strain evidence="5 6">MH2</strain>
    </source>
</reference>
<dbReference type="SUPFAM" id="SSF50956">
    <property type="entry name" value="Thermostable phytase (3-phytase)"/>
    <property type="match status" value="1"/>
</dbReference>
<evidence type="ECO:0000256" key="3">
    <source>
        <dbReference type="ARBA" id="ARBA00023136"/>
    </source>
</evidence>
<comment type="caution">
    <text evidence="5">The sequence shown here is derived from an EMBL/GenBank/DDBJ whole genome shotgun (WGS) entry which is preliminary data.</text>
</comment>
<dbReference type="RefSeq" id="WP_323454181.1">
    <property type="nucleotide sequence ID" value="NZ_JAYFUI010000187.1"/>
</dbReference>
<keyword evidence="4" id="KW-1133">Transmembrane helix</keyword>
<dbReference type="Pfam" id="PF06977">
    <property type="entry name" value="SdiA-regulated"/>
    <property type="match status" value="1"/>
</dbReference>
<keyword evidence="3 4" id="KW-0472">Membrane</keyword>
<evidence type="ECO:0000256" key="4">
    <source>
        <dbReference type="SAM" id="Phobius"/>
    </source>
</evidence>
<protein>
    <submittedName>
        <fullName evidence="5">SdiA-regulated domain-containing protein</fullName>
    </submittedName>
</protein>
<sequence>MTPTLSNRLYPWGCMAVVLGCTLWLVTHLQLGEQLGQLWQRYTVAEPIRQRSIWLGQYQFIERLRLPGIDANASDIVHVPALQRYFVLVNKPAGLFEYSESFQLMARYDLPGFEDPEALSYDGNGHLLIAEERRQTVVRLAIKQLSQPIVRATLPAFELGERADNNRGVEGIAFDSDSAVLFASREKQPMRLFEVVNGVPTADTPSRRLPRTQLSALVLWRLRLSDISALHYDLQTRHLLVLSDESKRLVEVDSGYAPLSFLDLQRGLHGLDESVPQAEGVTLGPRREIVIVSEPNLLYRYRR</sequence>
<dbReference type="EMBL" id="JAYFUI010000187">
    <property type="protein sequence ID" value="MEA5673734.1"/>
    <property type="molecule type" value="Genomic_DNA"/>
</dbReference>
<feature type="transmembrane region" description="Helical" evidence="4">
    <location>
        <begin position="12"/>
        <end position="31"/>
    </location>
</feature>
<name>A0ABU5VK34_9PSED</name>
<evidence type="ECO:0000313" key="5">
    <source>
        <dbReference type="EMBL" id="MEA5673734.1"/>
    </source>
</evidence>
<organism evidence="5 6">
    <name type="scientific">Pseudomonas machongensis</name>
    <dbReference type="NCBI Taxonomy" id="3110229"/>
    <lineage>
        <taxon>Bacteria</taxon>
        <taxon>Pseudomonadati</taxon>
        <taxon>Pseudomonadota</taxon>
        <taxon>Gammaproteobacteria</taxon>
        <taxon>Pseudomonadales</taxon>
        <taxon>Pseudomonadaceae</taxon>
        <taxon>Pseudomonas</taxon>
    </lineage>
</organism>
<evidence type="ECO:0000256" key="1">
    <source>
        <dbReference type="ARBA" id="ARBA00004236"/>
    </source>
</evidence>
<keyword evidence="2" id="KW-1003">Cell membrane</keyword>
<dbReference type="Proteomes" id="UP001302573">
    <property type="component" value="Unassembled WGS sequence"/>
</dbReference>
<accession>A0ABU5VK34</accession>
<evidence type="ECO:0000313" key="6">
    <source>
        <dbReference type="Proteomes" id="UP001302573"/>
    </source>
</evidence>
<dbReference type="InterPro" id="IPR009722">
    <property type="entry name" value="YjiK/CarP"/>
</dbReference>
<proteinExistence type="predicted"/>
<comment type="subcellular location">
    <subcellularLocation>
        <location evidence="1">Cell membrane</location>
    </subcellularLocation>
</comment>
<gene>
    <name evidence="5" type="ORF">VA602_20665</name>
</gene>
<evidence type="ECO:0000256" key="2">
    <source>
        <dbReference type="ARBA" id="ARBA00022475"/>
    </source>
</evidence>